<keyword evidence="5" id="KW-0276">Fatty acid metabolism</keyword>
<dbReference type="GO" id="GO:0003857">
    <property type="term" value="F:(3S)-3-hydroxyacyl-CoA dehydrogenase (NAD+) activity"/>
    <property type="evidence" value="ECO:0007669"/>
    <property type="project" value="UniProtKB-EC"/>
</dbReference>
<evidence type="ECO:0000256" key="13">
    <source>
        <dbReference type="ARBA" id="ARBA00023268"/>
    </source>
</evidence>
<reference evidence="18 19" key="1">
    <citation type="submission" date="2020-08" db="EMBL/GenBank/DDBJ databases">
        <title>Genomic Encyclopedia of Type Strains, Phase IV (KMG-IV): sequencing the most valuable type-strain genomes for metagenomic binning, comparative biology and taxonomic classification.</title>
        <authorList>
            <person name="Goeker M."/>
        </authorList>
    </citation>
    <scope>NUCLEOTIDE SEQUENCE [LARGE SCALE GENOMIC DNA]</scope>
    <source>
        <strain evidence="18 19">DSM 103377</strain>
    </source>
</reference>
<comment type="similarity">
    <text evidence="15">Belongs to the enoyl-CoA hydratase/isomerase family.</text>
</comment>
<sequence length="695" mass="73196">MTEPVAYSVTDRIAVLRVQNPPVNALSQAVRAGLDAGLARALADDGADAILILGDGRTFIAGADISEFGKPLAAPGLPDVVNRIEAAGKPVVAALHGTALGGGLEVALGAHYRVAVPGAKVGLPEVLLGILPGAGGTQRTPRLTGAEAALDMITTGKHISATEALRIGLIDAIEDGSPEEAGLRFTRRLLVEGAGPRPTRGIAPAPHDPALFDAWRAKVAAKTRGQIAPVTCVDAVEAAFTLPFDAGLKRERELFSGLMASPQREGLIHAFFIERKVGKLPEIAGVTPRDVAWIGVIGGGTMGAGIAAAALLNGLSVTLVEQTEAARGAAHARIAGILGDSVARGKLTEPARDTLLGDRLTCVTEYAALADADLVIEAAFEDMAVKKTIFTALDQHCKPGAILATNTSYLDINEIAAVTARPGDVIGLHFFSPAHVMRLLEVVVAEHTAPEVTATGFALAKRLKKVAVRAGVCDGFIGNRILASYRMAADHMVLEGATPYAIDAAMVDFGFAMGPFAVSDLAGLDIGWATRKRLAPLRHPNDRIAKFADMMCEEGWFGRKTGRGFYDYTDPKRPVPNPQVAAMIDADRAARGITPRAFTAEDIQRRYMAAMINEAAKVVGDGIAARPLDVDVTLLYGYGFPRWRGGPMKYADMRGLPSILADIEAFAQDDPHFWHPAPLLTDLVARGASFDSLNG</sequence>
<comment type="subunit">
    <text evidence="4">Monomer.</text>
</comment>
<dbReference type="EMBL" id="JACIJS010000001">
    <property type="protein sequence ID" value="MBB5514168.1"/>
    <property type="molecule type" value="Genomic_DNA"/>
</dbReference>
<comment type="subcellular location">
    <subcellularLocation>
        <location evidence="1">Peroxisome</location>
    </subcellularLocation>
</comment>
<evidence type="ECO:0000256" key="9">
    <source>
        <dbReference type="ARBA" id="ARBA00023098"/>
    </source>
</evidence>
<dbReference type="PANTHER" id="PTHR23309:SF49">
    <property type="entry name" value="PEROXISOMAL BIFUNCTIONAL ENZYME"/>
    <property type="match status" value="1"/>
</dbReference>
<protein>
    <submittedName>
        <fullName evidence="18">3-hydroxyacyl-CoA dehydrogenase</fullName>
        <ecNumber evidence="18">1.1.1.35</ecNumber>
    </submittedName>
</protein>
<evidence type="ECO:0000313" key="18">
    <source>
        <dbReference type="EMBL" id="MBB5514168.1"/>
    </source>
</evidence>
<dbReference type="Gene3D" id="3.40.50.720">
    <property type="entry name" value="NAD(P)-binding Rossmann-like Domain"/>
    <property type="match status" value="1"/>
</dbReference>
<feature type="domain" description="3-hydroxyacyl-CoA dehydrogenase C-terminal" evidence="16">
    <location>
        <begin position="605"/>
        <end position="687"/>
    </location>
</feature>
<dbReference type="CDD" id="cd06558">
    <property type="entry name" value="crotonase-like"/>
    <property type="match status" value="1"/>
</dbReference>
<evidence type="ECO:0000313" key="19">
    <source>
        <dbReference type="Proteomes" id="UP000553766"/>
    </source>
</evidence>
<dbReference type="InterPro" id="IPR006108">
    <property type="entry name" value="3HC_DH_C"/>
</dbReference>
<evidence type="ECO:0000256" key="5">
    <source>
        <dbReference type="ARBA" id="ARBA00022832"/>
    </source>
</evidence>
<keyword evidence="19" id="KW-1185">Reference proteome</keyword>
<dbReference type="RefSeq" id="WP_184007497.1">
    <property type="nucleotide sequence ID" value="NZ_JACIJS010000001.1"/>
</dbReference>
<dbReference type="InterPro" id="IPR018376">
    <property type="entry name" value="Enoyl-CoA_hyd/isom_CS"/>
</dbReference>
<dbReference type="Pfam" id="PF00725">
    <property type="entry name" value="3HCDH"/>
    <property type="match status" value="2"/>
</dbReference>
<keyword evidence="10" id="KW-0576">Peroxisome</keyword>
<dbReference type="InterPro" id="IPR006176">
    <property type="entry name" value="3-OHacyl-CoA_DH_NAD-bd"/>
</dbReference>
<proteinExistence type="inferred from homology"/>
<dbReference type="InterPro" id="IPR001753">
    <property type="entry name" value="Enoyl-CoA_hydra/iso"/>
</dbReference>
<dbReference type="GO" id="GO:0006635">
    <property type="term" value="P:fatty acid beta-oxidation"/>
    <property type="evidence" value="ECO:0007669"/>
    <property type="project" value="UniProtKB-UniPathway"/>
</dbReference>
<dbReference type="GO" id="GO:0070403">
    <property type="term" value="F:NAD+ binding"/>
    <property type="evidence" value="ECO:0007669"/>
    <property type="project" value="InterPro"/>
</dbReference>
<evidence type="ECO:0000256" key="4">
    <source>
        <dbReference type="ARBA" id="ARBA00011245"/>
    </source>
</evidence>
<evidence type="ECO:0000256" key="15">
    <source>
        <dbReference type="RuleBase" id="RU003707"/>
    </source>
</evidence>
<dbReference type="UniPathway" id="UPA00659"/>
<evidence type="ECO:0000256" key="3">
    <source>
        <dbReference type="ARBA" id="ARBA00008750"/>
    </source>
</evidence>
<feature type="domain" description="3-hydroxyacyl-CoA dehydrogenase NAD binding" evidence="17">
    <location>
        <begin position="294"/>
        <end position="470"/>
    </location>
</feature>
<dbReference type="EC" id="1.1.1.35" evidence="18"/>
<dbReference type="GO" id="GO:0016853">
    <property type="term" value="F:isomerase activity"/>
    <property type="evidence" value="ECO:0007669"/>
    <property type="project" value="UniProtKB-KW"/>
</dbReference>
<evidence type="ECO:0000256" key="6">
    <source>
        <dbReference type="ARBA" id="ARBA00022963"/>
    </source>
</evidence>
<dbReference type="Gene3D" id="1.10.1040.50">
    <property type="match status" value="1"/>
</dbReference>
<evidence type="ECO:0000256" key="14">
    <source>
        <dbReference type="ARBA" id="ARBA00049556"/>
    </source>
</evidence>
<dbReference type="GO" id="GO:0004300">
    <property type="term" value="F:enoyl-CoA hydratase activity"/>
    <property type="evidence" value="ECO:0007669"/>
    <property type="project" value="UniProtKB-ARBA"/>
</dbReference>
<keyword evidence="7 18" id="KW-0560">Oxidoreductase</keyword>
<dbReference type="Proteomes" id="UP000553766">
    <property type="component" value="Unassembled WGS sequence"/>
</dbReference>
<dbReference type="FunFam" id="3.40.50.720:FF:000009">
    <property type="entry name" value="Fatty oxidation complex, alpha subunit"/>
    <property type="match status" value="1"/>
</dbReference>
<dbReference type="SUPFAM" id="SSF51735">
    <property type="entry name" value="NAD(P)-binding Rossmann-fold domains"/>
    <property type="match status" value="1"/>
</dbReference>
<evidence type="ECO:0000256" key="11">
    <source>
        <dbReference type="ARBA" id="ARBA00023235"/>
    </source>
</evidence>
<dbReference type="Pfam" id="PF00378">
    <property type="entry name" value="ECH_1"/>
    <property type="match status" value="1"/>
</dbReference>
<dbReference type="SUPFAM" id="SSF48179">
    <property type="entry name" value="6-phosphogluconate dehydrogenase C-terminal domain-like"/>
    <property type="match status" value="2"/>
</dbReference>
<evidence type="ECO:0000259" key="16">
    <source>
        <dbReference type="Pfam" id="PF00725"/>
    </source>
</evidence>
<keyword evidence="12" id="KW-0456">Lyase</keyword>
<evidence type="ECO:0000256" key="7">
    <source>
        <dbReference type="ARBA" id="ARBA00023002"/>
    </source>
</evidence>
<comment type="similarity">
    <text evidence="3">In the N-terminal section; belongs to the enoyl-CoA hydratase/isomerase family.</text>
</comment>
<dbReference type="AlphaFoldDB" id="A0A840WG86"/>
<keyword evidence="13" id="KW-0511">Multifunctional enzyme</keyword>
<evidence type="ECO:0000256" key="10">
    <source>
        <dbReference type="ARBA" id="ARBA00023140"/>
    </source>
</evidence>
<evidence type="ECO:0000259" key="17">
    <source>
        <dbReference type="Pfam" id="PF02737"/>
    </source>
</evidence>
<evidence type="ECO:0000256" key="1">
    <source>
        <dbReference type="ARBA" id="ARBA00004275"/>
    </source>
</evidence>
<dbReference type="SUPFAM" id="SSF52096">
    <property type="entry name" value="ClpP/crotonase"/>
    <property type="match status" value="1"/>
</dbReference>
<keyword evidence="6" id="KW-0442">Lipid degradation</keyword>
<dbReference type="Pfam" id="PF02737">
    <property type="entry name" value="3HCDH_N"/>
    <property type="match status" value="1"/>
</dbReference>
<name>A0A840WG86_9RHOB</name>
<keyword evidence="9" id="KW-0443">Lipid metabolism</keyword>
<dbReference type="InterPro" id="IPR008927">
    <property type="entry name" value="6-PGluconate_DH-like_C_sf"/>
</dbReference>
<evidence type="ECO:0000256" key="2">
    <source>
        <dbReference type="ARBA" id="ARBA00005005"/>
    </source>
</evidence>
<evidence type="ECO:0000256" key="8">
    <source>
        <dbReference type="ARBA" id="ARBA00023027"/>
    </source>
</evidence>
<comment type="pathway">
    <text evidence="2">Lipid metabolism; fatty acid beta-oxidation.</text>
</comment>
<dbReference type="FunFam" id="1.10.1040.50:FF:000006">
    <property type="entry name" value="Peroxisomal bifunctional enzyme"/>
    <property type="match status" value="1"/>
</dbReference>
<evidence type="ECO:0000256" key="12">
    <source>
        <dbReference type="ARBA" id="ARBA00023239"/>
    </source>
</evidence>
<dbReference type="PANTHER" id="PTHR23309">
    <property type="entry name" value="3-HYDROXYACYL-COA DEHYROGENASE"/>
    <property type="match status" value="1"/>
</dbReference>
<dbReference type="PROSITE" id="PS00166">
    <property type="entry name" value="ENOYL_COA_HYDRATASE"/>
    <property type="match status" value="1"/>
</dbReference>
<accession>A0A840WG86</accession>
<comment type="catalytic activity">
    <reaction evidence="14">
        <text>a (3S)-3-hydroxyacyl-CoA + NAD(+) = a 3-oxoacyl-CoA + NADH + H(+)</text>
        <dbReference type="Rhea" id="RHEA:22432"/>
        <dbReference type="ChEBI" id="CHEBI:15378"/>
        <dbReference type="ChEBI" id="CHEBI:57318"/>
        <dbReference type="ChEBI" id="CHEBI:57540"/>
        <dbReference type="ChEBI" id="CHEBI:57945"/>
        <dbReference type="ChEBI" id="CHEBI:90726"/>
        <dbReference type="EC" id="1.1.1.35"/>
    </reaction>
</comment>
<feature type="domain" description="3-hydroxyacyl-CoA dehydrogenase C-terminal" evidence="16">
    <location>
        <begin position="475"/>
        <end position="568"/>
    </location>
</feature>
<gene>
    <name evidence="18" type="ORF">FHS89_000166</name>
</gene>
<keyword evidence="11" id="KW-0413">Isomerase</keyword>
<keyword evidence="8" id="KW-0520">NAD</keyword>
<organism evidence="18 19">
    <name type="scientific">Rubricella aquisinus</name>
    <dbReference type="NCBI Taxonomy" id="2028108"/>
    <lineage>
        <taxon>Bacteria</taxon>
        <taxon>Pseudomonadati</taxon>
        <taxon>Pseudomonadota</taxon>
        <taxon>Alphaproteobacteria</taxon>
        <taxon>Rhodobacterales</taxon>
        <taxon>Paracoccaceae</taxon>
        <taxon>Rubricella</taxon>
    </lineage>
</organism>
<dbReference type="Gene3D" id="3.90.226.10">
    <property type="entry name" value="2-enoyl-CoA Hydratase, Chain A, domain 1"/>
    <property type="match status" value="1"/>
</dbReference>
<dbReference type="InterPro" id="IPR029045">
    <property type="entry name" value="ClpP/crotonase-like_dom_sf"/>
</dbReference>
<comment type="caution">
    <text evidence="18">The sequence shown here is derived from an EMBL/GenBank/DDBJ whole genome shotgun (WGS) entry which is preliminary data.</text>
</comment>
<dbReference type="InterPro" id="IPR036291">
    <property type="entry name" value="NAD(P)-bd_dom_sf"/>
</dbReference>